<proteinExistence type="predicted"/>
<organism evidence="4 5">
    <name type="scientific">Cryphonectria parasitica (strain ATCC 38755 / EP155)</name>
    <dbReference type="NCBI Taxonomy" id="660469"/>
    <lineage>
        <taxon>Eukaryota</taxon>
        <taxon>Fungi</taxon>
        <taxon>Dikarya</taxon>
        <taxon>Ascomycota</taxon>
        <taxon>Pezizomycotina</taxon>
        <taxon>Sordariomycetes</taxon>
        <taxon>Sordariomycetidae</taxon>
        <taxon>Diaporthales</taxon>
        <taxon>Cryphonectriaceae</taxon>
        <taxon>Cryphonectria-Endothia species complex</taxon>
        <taxon>Cryphonectria</taxon>
    </lineage>
</organism>
<dbReference type="PANTHER" id="PTHR24073">
    <property type="entry name" value="DRAB5-RELATED"/>
    <property type="match status" value="1"/>
</dbReference>
<keyword evidence="1" id="KW-0547">Nucleotide-binding</keyword>
<dbReference type="InterPro" id="IPR001806">
    <property type="entry name" value="Small_GTPase"/>
</dbReference>
<dbReference type="Gene3D" id="3.40.50.300">
    <property type="entry name" value="P-loop containing nucleotide triphosphate hydrolases"/>
    <property type="match status" value="1"/>
</dbReference>
<evidence type="ECO:0000256" key="1">
    <source>
        <dbReference type="ARBA" id="ARBA00022741"/>
    </source>
</evidence>
<dbReference type="GO" id="GO:0005525">
    <property type="term" value="F:GTP binding"/>
    <property type="evidence" value="ECO:0007669"/>
    <property type="project" value="UniProtKB-KW"/>
</dbReference>
<dbReference type="SMART" id="SM00175">
    <property type="entry name" value="RAB"/>
    <property type="match status" value="1"/>
</dbReference>
<dbReference type="OrthoDB" id="18798at2759"/>
<dbReference type="InterPro" id="IPR027417">
    <property type="entry name" value="P-loop_NTPase"/>
</dbReference>
<dbReference type="GO" id="GO:0003924">
    <property type="term" value="F:GTPase activity"/>
    <property type="evidence" value="ECO:0007669"/>
    <property type="project" value="InterPro"/>
</dbReference>
<reference evidence="4" key="1">
    <citation type="journal article" date="2020" name="Phytopathology">
        <title>Genome sequence of the chestnut blight fungus Cryphonectria parasitica EP155: A fundamental resource for an archetypical invasive plant pathogen.</title>
        <authorList>
            <person name="Crouch J.A."/>
            <person name="Dawe A."/>
            <person name="Aerts A."/>
            <person name="Barry K."/>
            <person name="Churchill A.C.L."/>
            <person name="Grimwood J."/>
            <person name="Hillman B."/>
            <person name="Milgroom M.G."/>
            <person name="Pangilinan J."/>
            <person name="Smith M."/>
            <person name="Salamov A."/>
            <person name="Schmutz J."/>
            <person name="Yadav J."/>
            <person name="Grigoriev I.V."/>
            <person name="Nuss D."/>
        </authorList>
    </citation>
    <scope>NUCLEOTIDE SEQUENCE</scope>
    <source>
        <strain evidence="4">EP155</strain>
    </source>
</reference>
<dbReference type="Pfam" id="PF00071">
    <property type="entry name" value="Ras"/>
    <property type="match status" value="1"/>
</dbReference>
<dbReference type="Proteomes" id="UP000803844">
    <property type="component" value="Unassembled WGS sequence"/>
</dbReference>
<accession>A0A9P4XTH4</accession>
<dbReference type="PRINTS" id="PR00449">
    <property type="entry name" value="RASTRNSFRMNG"/>
</dbReference>
<dbReference type="AlphaFoldDB" id="A0A9P4XTH4"/>
<dbReference type="PROSITE" id="PS51419">
    <property type="entry name" value="RAB"/>
    <property type="match status" value="1"/>
</dbReference>
<dbReference type="RefSeq" id="XP_040772013.1">
    <property type="nucleotide sequence ID" value="XM_040920962.1"/>
</dbReference>
<feature type="region of interest" description="Disordered" evidence="3">
    <location>
        <begin position="180"/>
        <end position="202"/>
    </location>
</feature>
<dbReference type="PROSITE" id="PS51421">
    <property type="entry name" value="RAS"/>
    <property type="match status" value="1"/>
</dbReference>
<name>A0A9P4XTH4_CRYP1</name>
<protein>
    <submittedName>
        <fullName evidence="4">P-loop containing nucleoside triphosphate hydrolase protein</fullName>
    </submittedName>
</protein>
<gene>
    <name evidence="4" type="ORF">M406DRAFT_334646</name>
</gene>
<dbReference type="EMBL" id="MU032352">
    <property type="protein sequence ID" value="KAF3761034.1"/>
    <property type="molecule type" value="Genomic_DNA"/>
</dbReference>
<dbReference type="SUPFAM" id="SSF52540">
    <property type="entry name" value="P-loop containing nucleoside triphosphate hydrolases"/>
    <property type="match status" value="1"/>
</dbReference>
<comment type="caution">
    <text evidence="4">The sequence shown here is derived from an EMBL/GenBank/DDBJ whole genome shotgun (WGS) entry which is preliminary data.</text>
</comment>
<evidence type="ECO:0000256" key="2">
    <source>
        <dbReference type="ARBA" id="ARBA00023134"/>
    </source>
</evidence>
<keyword evidence="4" id="KW-0378">Hydrolase</keyword>
<evidence type="ECO:0000256" key="3">
    <source>
        <dbReference type="SAM" id="MobiDB-lite"/>
    </source>
</evidence>
<keyword evidence="5" id="KW-1185">Reference proteome</keyword>
<dbReference type="GeneID" id="63838091"/>
<keyword evidence="2" id="KW-0342">GTP-binding</keyword>
<evidence type="ECO:0000313" key="4">
    <source>
        <dbReference type="EMBL" id="KAF3761034.1"/>
    </source>
</evidence>
<sequence length="331" mass="35784">MCSMVFSDEEARFLRLVLRLAEKEPDDNRASWAINGLHSTEKKAKPADELRILVIGDKGVGKTSLLAKLCTGVFPDPSTISTSVYAHGCRHSITIDSRLYAIDALELPADHLAAPERLAQALAITDAAILVYDITNLASITYLKSLASAIDEAVHHSDNSKTSSNPPAEKRSTAFCHHHFTSSSTRKDNNNNNTPTPPARPYHFLLLGTKTDVPSPLREVTWLEGHVAATEFFGPSGVAGGASASFMEVSARTGENIGAAFRLLGREVLMSRMERQKYFLAQQQRGRCRGGANGGSSKRDGGGVLAGSMRKRWCALKSTLSSGIFRKEGGK</sequence>
<dbReference type="SMART" id="SM00173">
    <property type="entry name" value="RAS"/>
    <property type="match status" value="1"/>
</dbReference>
<evidence type="ECO:0000313" key="5">
    <source>
        <dbReference type="Proteomes" id="UP000803844"/>
    </source>
</evidence>